<evidence type="ECO:0000313" key="12">
    <source>
        <dbReference type="Proteomes" id="UP000256869"/>
    </source>
</evidence>
<evidence type="ECO:0000256" key="8">
    <source>
        <dbReference type="PROSITE-ProRule" id="PRU01091"/>
    </source>
</evidence>
<dbReference type="AlphaFoldDB" id="A0A3D9HYX2"/>
<name>A0A3D9HYX2_9BACL</name>
<keyword evidence="2 7" id="KW-0597">Phosphoprotein</keyword>
<protein>
    <submittedName>
        <fullName evidence="11">DNA-binding response OmpR family regulator</fullName>
    </submittedName>
</protein>
<dbReference type="SMART" id="SM00448">
    <property type="entry name" value="REC"/>
    <property type="match status" value="1"/>
</dbReference>
<evidence type="ECO:0000256" key="4">
    <source>
        <dbReference type="ARBA" id="ARBA00023015"/>
    </source>
</evidence>
<dbReference type="PROSITE" id="PS50110">
    <property type="entry name" value="RESPONSE_REGULATORY"/>
    <property type="match status" value="1"/>
</dbReference>
<evidence type="ECO:0000259" key="9">
    <source>
        <dbReference type="PROSITE" id="PS50110"/>
    </source>
</evidence>
<dbReference type="GO" id="GO:0006355">
    <property type="term" value="P:regulation of DNA-templated transcription"/>
    <property type="evidence" value="ECO:0007669"/>
    <property type="project" value="InterPro"/>
</dbReference>
<feature type="domain" description="Response regulatory" evidence="9">
    <location>
        <begin position="16"/>
        <end position="129"/>
    </location>
</feature>
<gene>
    <name evidence="11" type="ORF">DFP95_12219</name>
</gene>
<dbReference type="InterPro" id="IPR011006">
    <property type="entry name" value="CheY-like_superfamily"/>
</dbReference>
<keyword evidence="6" id="KW-0804">Transcription</keyword>
<keyword evidence="4" id="KW-0805">Transcription regulation</keyword>
<dbReference type="PANTHER" id="PTHR48111">
    <property type="entry name" value="REGULATOR OF RPOS"/>
    <property type="match status" value="1"/>
</dbReference>
<sequence length="251" mass="28481">MSILNKLLKGVKSLTRVLVIEDDPIIGEMLILYLSEENFEVQRVESAREGRVALSAFDPDILLLDLMLPDASGIELCSDFRQLTAIPIIVISMKPSVTVRIQAISSGADDFLVKPFSMQELKVRMDAVLRRMSNPAITKPLAIQSVESQTVGVLQQQGLSLDLERRTIVLDGEHIETTFSEYEIMKLFYQYPNRVFSREELINAVRGIDSFINDRAIDVHVTNLRRKLEKNPKEPQFIKTVWGVGYKFIKA</sequence>
<dbReference type="FunFam" id="1.10.10.10:FF:000018">
    <property type="entry name" value="DNA-binding response regulator ResD"/>
    <property type="match status" value="1"/>
</dbReference>
<dbReference type="PANTHER" id="PTHR48111:SF1">
    <property type="entry name" value="TWO-COMPONENT RESPONSE REGULATOR ORR33"/>
    <property type="match status" value="1"/>
</dbReference>
<dbReference type="InterPro" id="IPR001789">
    <property type="entry name" value="Sig_transdc_resp-reg_receiver"/>
</dbReference>
<evidence type="ECO:0000256" key="6">
    <source>
        <dbReference type="ARBA" id="ARBA00023163"/>
    </source>
</evidence>
<dbReference type="GO" id="GO:0000156">
    <property type="term" value="F:phosphorelay response regulator activity"/>
    <property type="evidence" value="ECO:0007669"/>
    <property type="project" value="TreeGrafter"/>
</dbReference>
<dbReference type="Gene3D" id="3.40.50.2300">
    <property type="match status" value="1"/>
</dbReference>
<feature type="modified residue" description="4-aspartylphosphate" evidence="7">
    <location>
        <position position="65"/>
    </location>
</feature>
<feature type="DNA-binding region" description="OmpR/PhoB-type" evidence="8">
    <location>
        <begin position="151"/>
        <end position="250"/>
    </location>
</feature>
<dbReference type="Pfam" id="PF00072">
    <property type="entry name" value="Response_reg"/>
    <property type="match status" value="1"/>
</dbReference>
<dbReference type="SUPFAM" id="SSF52172">
    <property type="entry name" value="CheY-like"/>
    <property type="match status" value="1"/>
</dbReference>
<dbReference type="Pfam" id="PF00486">
    <property type="entry name" value="Trans_reg_C"/>
    <property type="match status" value="1"/>
</dbReference>
<evidence type="ECO:0000256" key="5">
    <source>
        <dbReference type="ARBA" id="ARBA00023125"/>
    </source>
</evidence>
<evidence type="ECO:0000256" key="2">
    <source>
        <dbReference type="ARBA" id="ARBA00022553"/>
    </source>
</evidence>
<dbReference type="InterPro" id="IPR039420">
    <property type="entry name" value="WalR-like"/>
</dbReference>
<dbReference type="EMBL" id="QRDY01000022">
    <property type="protein sequence ID" value="RED54694.1"/>
    <property type="molecule type" value="Genomic_DNA"/>
</dbReference>
<dbReference type="CDD" id="cd00383">
    <property type="entry name" value="trans_reg_C"/>
    <property type="match status" value="1"/>
</dbReference>
<dbReference type="PROSITE" id="PS51755">
    <property type="entry name" value="OMPR_PHOB"/>
    <property type="match status" value="1"/>
</dbReference>
<feature type="domain" description="OmpR/PhoB-type" evidence="10">
    <location>
        <begin position="151"/>
        <end position="250"/>
    </location>
</feature>
<evidence type="ECO:0000259" key="10">
    <source>
        <dbReference type="PROSITE" id="PS51755"/>
    </source>
</evidence>
<dbReference type="GO" id="GO:0005829">
    <property type="term" value="C:cytosol"/>
    <property type="evidence" value="ECO:0007669"/>
    <property type="project" value="TreeGrafter"/>
</dbReference>
<evidence type="ECO:0000256" key="3">
    <source>
        <dbReference type="ARBA" id="ARBA00023012"/>
    </source>
</evidence>
<dbReference type="Proteomes" id="UP000256869">
    <property type="component" value="Unassembled WGS sequence"/>
</dbReference>
<keyword evidence="12" id="KW-1185">Reference proteome</keyword>
<dbReference type="InterPro" id="IPR001867">
    <property type="entry name" value="OmpR/PhoB-type_DNA-bd"/>
</dbReference>
<comment type="subcellular location">
    <subcellularLocation>
        <location evidence="1">Cytoplasm</location>
    </subcellularLocation>
</comment>
<evidence type="ECO:0000256" key="1">
    <source>
        <dbReference type="ARBA" id="ARBA00004496"/>
    </source>
</evidence>
<dbReference type="GO" id="GO:0000976">
    <property type="term" value="F:transcription cis-regulatory region binding"/>
    <property type="evidence" value="ECO:0007669"/>
    <property type="project" value="TreeGrafter"/>
</dbReference>
<reference evidence="11 12" key="1">
    <citation type="submission" date="2018-07" db="EMBL/GenBank/DDBJ databases">
        <title>Genomic Encyclopedia of Type Strains, Phase III (KMG-III): the genomes of soil and plant-associated and newly described type strains.</title>
        <authorList>
            <person name="Whitman W."/>
        </authorList>
    </citation>
    <scope>NUCLEOTIDE SEQUENCE [LARGE SCALE GENOMIC DNA]</scope>
    <source>
        <strain evidence="11 12">CECT 8236</strain>
    </source>
</reference>
<keyword evidence="5 8" id="KW-0238">DNA-binding</keyword>
<proteinExistence type="predicted"/>
<dbReference type="InterPro" id="IPR016032">
    <property type="entry name" value="Sig_transdc_resp-reg_C-effctor"/>
</dbReference>
<evidence type="ECO:0000256" key="7">
    <source>
        <dbReference type="PROSITE-ProRule" id="PRU00169"/>
    </source>
</evidence>
<dbReference type="Gene3D" id="1.10.10.10">
    <property type="entry name" value="Winged helix-like DNA-binding domain superfamily/Winged helix DNA-binding domain"/>
    <property type="match status" value="1"/>
</dbReference>
<evidence type="ECO:0000313" key="11">
    <source>
        <dbReference type="EMBL" id="RED54694.1"/>
    </source>
</evidence>
<dbReference type="InterPro" id="IPR036388">
    <property type="entry name" value="WH-like_DNA-bd_sf"/>
</dbReference>
<keyword evidence="3" id="KW-0902">Two-component regulatory system</keyword>
<dbReference type="SUPFAM" id="SSF46894">
    <property type="entry name" value="C-terminal effector domain of the bipartite response regulators"/>
    <property type="match status" value="1"/>
</dbReference>
<dbReference type="GO" id="GO:0032993">
    <property type="term" value="C:protein-DNA complex"/>
    <property type="evidence" value="ECO:0007669"/>
    <property type="project" value="TreeGrafter"/>
</dbReference>
<comment type="caution">
    <text evidence="11">The sequence shown here is derived from an EMBL/GenBank/DDBJ whole genome shotgun (WGS) entry which is preliminary data.</text>
</comment>
<accession>A0A3D9HYX2</accession>
<organism evidence="11 12">
    <name type="scientific">Cohnella lupini</name>
    <dbReference type="NCBI Taxonomy" id="1294267"/>
    <lineage>
        <taxon>Bacteria</taxon>
        <taxon>Bacillati</taxon>
        <taxon>Bacillota</taxon>
        <taxon>Bacilli</taxon>
        <taxon>Bacillales</taxon>
        <taxon>Paenibacillaceae</taxon>
        <taxon>Cohnella</taxon>
    </lineage>
</organism>
<dbReference type="SMART" id="SM00862">
    <property type="entry name" value="Trans_reg_C"/>
    <property type="match status" value="1"/>
</dbReference>